<dbReference type="Proteomes" id="UP001153292">
    <property type="component" value="Chromosome 3"/>
</dbReference>
<gene>
    <name evidence="1" type="ORF">CHILSU_LOCUS8164</name>
</gene>
<evidence type="ECO:0000313" key="2">
    <source>
        <dbReference type="Proteomes" id="UP001153292"/>
    </source>
</evidence>
<proteinExistence type="predicted"/>
<accession>A0ABN8B5Z4</accession>
<sequence>MCLHNTHKHIELTRVPEWLRTVADAMSTHLREQGRALVTDTHRNAIAFVQACVYTTHKHIQLTRVPEGLRNVADAVSAHLREQCLH</sequence>
<dbReference type="EMBL" id="OU963896">
    <property type="protein sequence ID" value="CAH0404816.1"/>
    <property type="molecule type" value="Genomic_DNA"/>
</dbReference>
<keyword evidence="2" id="KW-1185">Reference proteome</keyword>
<reference evidence="1" key="1">
    <citation type="submission" date="2021-12" db="EMBL/GenBank/DDBJ databases">
        <authorList>
            <person name="King R."/>
        </authorList>
    </citation>
    <scope>NUCLEOTIDE SEQUENCE</scope>
</reference>
<name>A0ABN8B5Z4_CHISP</name>
<protein>
    <submittedName>
        <fullName evidence="1">Uncharacterized protein</fullName>
    </submittedName>
</protein>
<evidence type="ECO:0000313" key="1">
    <source>
        <dbReference type="EMBL" id="CAH0404816.1"/>
    </source>
</evidence>
<organism evidence="1 2">
    <name type="scientific">Chilo suppressalis</name>
    <name type="common">Asiatic rice borer moth</name>
    <dbReference type="NCBI Taxonomy" id="168631"/>
    <lineage>
        <taxon>Eukaryota</taxon>
        <taxon>Metazoa</taxon>
        <taxon>Ecdysozoa</taxon>
        <taxon>Arthropoda</taxon>
        <taxon>Hexapoda</taxon>
        <taxon>Insecta</taxon>
        <taxon>Pterygota</taxon>
        <taxon>Neoptera</taxon>
        <taxon>Endopterygota</taxon>
        <taxon>Lepidoptera</taxon>
        <taxon>Glossata</taxon>
        <taxon>Ditrysia</taxon>
        <taxon>Pyraloidea</taxon>
        <taxon>Crambidae</taxon>
        <taxon>Crambinae</taxon>
        <taxon>Chilo</taxon>
    </lineage>
</organism>